<reference evidence="1" key="1">
    <citation type="journal article" date="2021" name="Proc. Natl. Acad. Sci. U.S.A.">
        <title>A Catalog of Tens of Thousands of Viruses from Human Metagenomes Reveals Hidden Associations with Chronic Diseases.</title>
        <authorList>
            <person name="Tisza M.J."/>
            <person name="Buck C.B."/>
        </authorList>
    </citation>
    <scope>NUCLEOTIDE SEQUENCE</scope>
    <source>
        <strain evidence="1">Ctv2R2</strain>
    </source>
</reference>
<proteinExistence type="predicted"/>
<dbReference type="EMBL" id="BK014664">
    <property type="protein sequence ID" value="DAD66942.1"/>
    <property type="molecule type" value="Genomic_DNA"/>
</dbReference>
<organism evidence="1">
    <name type="scientific">Siphoviridae sp. ctv2R2</name>
    <dbReference type="NCBI Taxonomy" id="2823609"/>
    <lineage>
        <taxon>Viruses</taxon>
        <taxon>Duplodnaviria</taxon>
        <taxon>Heunggongvirae</taxon>
        <taxon>Uroviricota</taxon>
        <taxon>Caudoviricetes</taxon>
    </lineage>
</organism>
<protein>
    <submittedName>
        <fullName evidence="1">Uncharacterized protein</fullName>
    </submittedName>
</protein>
<sequence length="30" mass="3494">MFALFVLSVLISKLDLMDCMSYPLNIKYPQ</sequence>
<accession>A0A8S5LAM4</accession>
<evidence type="ECO:0000313" key="1">
    <source>
        <dbReference type="EMBL" id="DAD66942.1"/>
    </source>
</evidence>
<name>A0A8S5LAM4_9CAUD</name>